<name>A0A382RUE2_9ZZZZ</name>
<dbReference type="AlphaFoldDB" id="A0A382RUE2"/>
<dbReference type="GO" id="GO:0046686">
    <property type="term" value="P:response to cadmium ion"/>
    <property type="evidence" value="ECO:0007669"/>
    <property type="project" value="TreeGrafter"/>
</dbReference>
<dbReference type="PROSITE" id="PS51819">
    <property type="entry name" value="VOC"/>
    <property type="match status" value="1"/>
</dbReference>
<dbReference type="InterPro" id="IPR004360">
    <property type="entry name" value="Glyas_Fos-R_dOase_dom"/>
</dbReference>
<organism evidence="2">
    <name type="scientific">marine metagenome</name>
    <dbReference type="NCBI Taxonomy" id="408172"/>
    <lineage>
        <taxon>unclassified sequences</taxon>
        <taxon>metagenomes</taxon>
        <taxon>ecological metagenomes</taxon>
    </lineage>
</organism>
<dbReference type="Gene3D" id="3.10.180.10">
    <property type="entry name" value="2,3-Dihydroxybiphenyl 1,2-Dioxygenase, domain 1"/>
    <property type="match status" value="1"/>
</dbReference>
<dbReference type="SUPFAM" id="SSF54593">
    <property type="entry name" value="Glyoxalase/Bleomycin resistance protein/Dihydroxybiphenyl dioxygenase"/>
    <property type="match status" value="1"/>
</dbReference>
<dbReference type="PANTHER" id="PTHR41294">
    <property type="entry name" value="CADMIUM-INDUCED PROTEIN CADI"/>
    <property type="match status" value="1"/>
</dbReference>
<accession>A0A382RUE2</accession>
<gene>
    <name evidence="2" type="ORF">METZ01_LOCUS354143</name>
</gene>
<dbReference type="PANTHER" id="PTHR41294:SF1">
    <property type="entry name" value="CADMIUM-INDUCED PROTEIN CADI"/>
    <property type="match status" value="1"/>
</dbReference>
<dbReference type="InterPro" id="IPR052393">
    <property type="entry name" value="Cadmium-induced_rsp"/>
</dbReference>
<evidence type="ECO:0000259" key="1">
    <source>
        <dbReference type="PROSITE" id="PS51819"/>
    </source>
</evidence>
<sequence length="129" mass="14291">MKVDDIETAVDFYTRLFGVEPDLVHPDYAKWMLDDPFLNFSIDLHGEGTAGSAHFGIQVTCEEELEKMRARIDAAGLSREDQNDLVCGYQLQHKSWVTGPDGVMWEAFFTEGVAQGAGYGSEEMPPGVS</sequence>
<feature type="domain" description="VOC" evidence="1">
    <location>
        <begin position="1"/>
        <end position="110"/>
    </location>
</feature>
<dbReference type="Pfam" id="PF00903">
    <property type="entry name" value="Glyoxalase"/>
    <property type="match status" value="1"/>
</dbReference>
<dbReference type="InterPro" id="IPR037523">
    <property type="entry name" value="VOC_core"/>
</dbReference>
<dbReference type="EMBL" id="UINC01124263">
    <property type="protein sequence ID" value="SVD01289.1"/>
    <property type="molecule type" value="Genomic_DNA"/>
</dbReference>
<dbReference type="InterPro" id="IPR029068">
    <property type="entry name" value="Glyas_Bleomycin-R_OHBP_Dase"/>
</dbReference>
<protein>
    <recommendedName>
        <fullName evidence="1">VOC domain-containing protein</fullName>
    </recommendedName>
</protein>
<evidence type="ECO:0000313" key="2">
    <source>
        <dbReference type="EMBL" id="SVD01289.1"/>
    </source>
</evidence>
<proteinExistence type="predicted"/>
<reference evidence="2" key="1">
    <citation type="submission" date="2018-05" db="EMBL/GenBank/DDBJ databases">
        <authorList>
            <person name="Lanie J.A."/>
            <person name="Ng W.-L."/>
            <person name="Kazmierczak K.M."/>
            <person name="Andrzejewski T.M."/>
            <person name="Davidsen T.M."/>
            <person name="Wayne K.J."/>
            <person name="Tettelin H."/>
            <person name="Glass J.I."/>
            <person name="Rusch D."/>
            <person name="Podicherti R."/>
            <person name="Tsui H.-C.T."/>
            <person name="Winkler M.E."/>
        </authorList>
    </citation>
    <scope>NUCLEOTIDE SEQUENCE</scope>
</reference>